<evidence type="ECO:0000313" key="3">
    <source>
        <dbReference type="Proteomes" id="UP000215224"/>
    </source>
</evidence>
<dbReference type="KEGG" id="bcoh:BC6307_24040"/>
<gene>
    <name evidence="2" type="ORF">BC6307_24040</name>
</gene>
<dbReference type="AlphaFoldDB" id="A0A223KXB3"/>
<dbReference type="STRING" id="1314751.GCA_001591425_03853"/>
<evidence type="ECO:0000313" key="2">
    <source>
        <dbReference type="EMBL" id="AST94100.1"/>
    </source>
</evidence>
<keyword evidence="1" id="KW-1133">Transmembrane helix</keyword>
<keyword evidence="1" id="KW-0472">Membrane</keyword>
<dbReference type="EMBL" id="CP018866">
    <property type="protein sequence ID" value="AST94100.1"/>
    <property type="molecule type" value="Genomic_DNA"/>
</dbReference>
<reference evidence="2 3" key="1">
    <citation type="submission" date="2016-12" db="EMBL/GenBank/DDBJ databases">
        <title>The whole genome sequencing and assembly of Bacillus cohnii DSM 6307T strain.</title>
        <authorList>
            <person name="Lee Y.-J."/>
            <person name="Yi H."/>
            <person name="Bahn Y.-S."/>
            <person name="Kim J.F."/>
            <person name="Lee D.-W."/>
        </authorList>
    </citation>
    <scope>NUCLEOTIDE SEQUENCE [LARGE SCALE GENOMIC DNA]</scope>
    <source>
        <strain evidence="2 3">DSM 6307</strain>
    </source>
</reference>
<name>A0A223KXB3_9BACI</name>
<protein>
    <submittedName>
        <fullName evidence="2">Uncharacterized protein</fullName>
    </submittedName>
</protein>
<keyword evidence="3" id="KW-1185">Reference proteome</keyword>
<keyword evidence="1" id="KW-0812">Transmembrane</keyword>
<organism evidence="2 3">
    <name type="scientific">Sutcliffiella cohnii</name>
    <dbReference type="NCBI Taxonomy" id="33932"/>
    <lineage>
        <taxon>Bacteria</taxon>
        <taxon>Bacillati</taxon>
        <taxon>Bacillota</taxon>
        <taxon>Bacilli</taxon>
        <taxon>Bacillales</taxon>
        <taxon>Bacillaceae</taxon>
        <taxon>Sutcliffiella</taxon>
    </lineage>
</organism>
<sequence>MKEGVNVNKKIVLLGVGAIMLIMSGILVNMIVNTYNDDEHMELVKFHDQIYFVSGSATEGDYTLKEEIGVVKYWDSEFPERDFSSNSYGLKKGEIYTVLERDDVYVIPFVDSDYTTKYHVLEVYKD</sequence>
<evidence type="ECO:0000256" key="1">
    <source>
        <dbReference type="SAM" id="Phobius"/>
    </source>
</evidence>
<proteinExistence type="predicted"/>
<feature type="transmembrane region" description="Helical" evidence="1">
    <location>
        <begin position="12"/>
        <end position="32"/>
    </location>
</feature>
<accession>A0A223KXB3</accession>
<dbReference type="Proteomes" id="UP000215224">
    <property type="component" value="Chromosome"/>
</dbReference>